<proteinExistence type="predicted"/>
<dbReference type="AlphaFoldDB" id="A0A2P6MWL9"/>
<keyword evidence="1" id="KW-0812">Transmembrane</keyword>
<dbReference type="InParanoid" id="A0A2P6MWL9"/>
<keyword evidence="1" id="KW-0472">Membrane</keyword>
<comment type="caution">
    <text evidence="2">The sequence shown here is derived from an EMBL/GenBank/DDBJ whole genome shotgun (WGS) entry which is preliminary data.</text>
</comment>
<keyword evidence="3" id="KW-1185">Reference proteome</keyword>
<feature type="transmembrane region" description="Helical" evidence="1">
    <location>
        <begin position="51"/>
        <end position="72"/>
    </location>
</feature>
<name>A0A2P6MWL9_9EUKA</name>
<dbReference type="Proteomes" id="UP000241769">
    <property type="component" value="Unassembled WGS sequence"/>
</dbReference>
<accession>A0A2P6MWL9</accession>
<organism evidence="2 3">
    <name type="scientific">Planoprotostelium fungivorum</name>
    <dbReference type="NCBI Taxonomy" id="1890364"/>
    <lineage>
        <taxon>Eukaryota</taxon>
        <taxon>Amoebozoa</taxon>
        <taxon>Evosea</taxon>
        <taxon>Variosea</taxon>
        <taxon>Cavosteliida</taxon>
        <taxon>Cavosteliaceae</taxon>
        <taxon>Planoprotostelium</taxon>
    </lineage>
</organism>
<gene>
    <name evidence="2" type="ORF">PROFUN_15350</name>
</gene>
<sequence length="252" mass="29427">MFPPVCIYQFDPVRGYLVIAGQLIILNSAVQWGDPKKSSKRDMCELRYWEGILLCLYGLLFLEPTLITEITLLKLSEYIVRLLVVPKEKVRFTFLLGVVLRYFFQLISYQEHYMVKSWNDCQPCCRMVLLSSVNLIEHTQQLDCVHWLIITTWSKTGRKLFGAAYPEAHICLRSQHRKTHKIRPLQPQKPAIENHQKNKTCYPPLKSTTSSTLFLYTRDYIYNGRRTGDRGKELHVTVLVARFLDPNSLSNK</sequence>
<protein>
    <submittedName>
        <fullName evidence="2">Uncharacterized protein</fullName>
    </submittedName>
</protein>
<evidence type="ECO:0000313" key="2">
    <source>
        <dbReference type="EMBL" id="PRP76122.1"/>
    </source>
</evidence>
<keyword evidence="1" id="KW-1133">Transmembrane helix</keyword>
<feature type="transmembrane region" description="Helical" evidence="1">
    <location>
        <begin position="13"/>
        <end position="30"/>
    </location>
</feature>
<evidence type="ECO:0000256" key="1">
    <source>
        <dbReference type="SAM" id="Phobius"/>
    </source>
</evidence>
<reference evidence="2 3" key="1">
    <citation type="journal article" date="2018" name="Genome Biol. Evol.">
        <title>Multiple Roots of Fruiting Body Formation in Amoebozoa.</title>
        <authorList>
            <person name="Hillmann F."/>
            <person name="Forbes G."/>
            <person name="Novohradska S."/>
            <person name="Ferling I."/>
            <person name="Riege K."/>
            <person name="Groth M."/>
            <person name="Westermann M."/>
            <person name="Marz M."/>
            <person name="Spaller T."/>
            <person name="Winckler T."/>
            <person name="Schaap P."/>
            <person name="Glockner G."/>
        </authorList>
    </citation>
    <scope>NUCLEOTIDE SEQUENCE [LARGE SCALE GENOMIC DNA]</scope>
    <source>
        <strain evidence="2 3">Jena</strain>
    </source>
</reference>
<evidence type="ECO:0000313" key="3">
    <source>
        <dbReference type="Proteomes" id="UP000241769"/>
    </source>
</evidence>
<dbReference type="EMBL" id="MDYQ01000350">
    <property type="protein sequence ID" value="PRP76122.1"/>
    <property type="molecule type" value="Genomic_DNA"/>
</dbReference>